<dbReference type="PANTHER" id="PTHR23235:SF120">
    <property type="entry name" value="KRUPPEL-LIKE FACTOR 15"/>
    <property type="match status" value="1"/>
</dbReference>
<dbReference type="GO" id="GO:0000981">
    <property type="term" value="F:DNA-binding transcription factor activity, RNA polymerase II-specific"/>
    <property type="evidence" value="ECO:0007669"/>
    <property type="project" value="TreeGrafter"/>
</dbReference>
<dbReference type="EMBL" id="JARJCN010000001">
    <property type="protein sequence ID" value="KAJ7104361.1"/>
    <property type="molecule type" value="Genomic_DNA"/>
</dbReference>
<comment type="caution">
    <text evidence="8">The sequence shown here is derived from an EMBL/GenBank/DDBJ whole genome shotgun (WGS) entry which is preliminary data.</text>
</comment>
<evidence type="ECO:0000256" key="3">
    <source>
        <dbReference type="ARBA" id="ARBA00022771"/>
    </source>
</evidence>
<evidence type="ECO:0000313" key="9">
    <source>
        <dbReference type="Proteomes" id="UP001222325"/>
    </source>
</evidence>
<name>A0AAD6UM08_9AGAR</name>
<keyword evidence="9" id="KW-1185">Reference proteome</keyword>
<dbReference type="Gene3D" id="3.30.160.60">
    <property type="entry name" value="Classic Zinc Finger"/>
    <property type="match status" value="4"/>
</dbReference>
<accession>A0AAD6UM08</accession>
<evidence type="ECO:0000256" key="1">
    <source>
        <dbReference type="ARBA" id="ARBA00022723"/>
    </source>
</evidence>
<dbReference type="GO" id="GO:0000978">
    <property type="term" value="F:RNA polymerase II cis-regulatory region sequence-specific DNA binding"/>
    <property type="evidence" value="ECO:0007669"/>
    <property type="project" value="TreeGrafter"/>
</dbReference>
<keyword evidence="4" id="KW-0862">Zinc</keyword>
<dbReference type="FunFam" id="3.30.160.60:FF:001732">
    <property type="entry name" value="Zgc:162936"/>
    <property type="match status" value="1"/>
</dbReference>
<reference evidence="8" key="1">
    <citation type="submission" date="2023-03" db="EMBL/GenBank/DDBJ databases">
        <title>Massive genome expansion in bonnet fungi (Mycena s.s.) driven by repeated elements and novel gene families across ecological guilds.</title>
        <authorList>
            <consortium name="Lawrence Berkeley National Laboratory"/>
            <person name="Harder C.B."/>
            <person name="Miyauchi S."/>
            <person name="Viragh M."/>
            <person name="Kuo A."/>
            <person name="Thoen E."/>
            <person name="Andreopoulos B."/>
            <person name="Lu D."/>
            <person name="Skrede I."/>
            <person name="Drula E."/>
            <person name="Henrissat B."/>
            <person name="Morin E."/>
            <person name="Kohler A."/>
            <person name="Barry K."/>
            <person name="LaButti K."/>
            <person name="Morin E."/>
            <person name="Salamov A."/>
            <person name="Lipzen A."/>
            <person name="Mereny Z."/>
            <person name="Hegedus B."/>
            <person name="Baldrian P."/>
            <person name="Stursova M."/>
            <person name="Weitz H."/>
            <person name="Taylor A."/>
            <person name="Grigoriev I.V."/>
            <person name="Nagy L.G."/>
            <person name="Martin F."/>
            <person name="Kauserud H."/>
        </authorList>
    </citation>
    <scope>NUCLEOTIDE SEQUENCE</scope>
    <source>
        <strain evidence="8">CBHHK173m</strain>
    </source>
</reference>
<evidence type="ECO:0000313" key="8">
    <source>
        <dbReference type="EMBL" id="KAJ7104361.1"/>
    </source>
</evidence>
<evidence type="ECO:0000259" key="7">
    <source>
        <dbReference type="PROSITE" id="PS50157"/>
    </source>
</evidence>
<feature type="domain" description="C2H2-type" evidence="7">
    <location>
        <begin position="37"/>
        <end position="64"/>
    </location>
</feature>
<keyword evidence="1" id="KW-0479">Metal-binding</keyword>
<dbReference type="FunFam" id="3.30.160.60:FF:000100">
    <property type="entry name" value="Zinc finger 45-like"/>
    <property type="match status" value="1"/>
</dbReference>
<protein>
    <recommendedName>
        <fullName evidence="7">C2H2-type domain-containing protein</fullName>
    </recommendedName>
</protein>
<evidence type="ECO:0000256" key="5">
    <source>
        <dbReference type="PROSITE-ProRule" id="PRU00042"/>
    </source>
</evidence>
<dbReference type="InterPro" id="IPR013087">
    <property type="entry name" value="Znf_C2H2_type"/>
</dbReference>
<evidence type="ECO:0000256" key="6">
    <source>
        <dbReference type="SAM" id="MobiDB-lite"/>
    </source>
</evidence>
<dbReference type="AlphaFoldDB" id="A0AAD6UM08"/>
<evidence type="ECO:0000256" key="4">
    <source>
        <dbReference type="ARBA" id="ARBA00022833"/>
    </source>
</evidence>
<feature type="compositionally biased region" description="Low complexity" evidence="6">
    <location>
        <begin position="154"/>
        <end position="170"/>
    </location>
</feature>
<sequence length="286" mass="31603">MPYEPSQQTLFQTFCHRPDMPFSLRYVDYPASPDREFSCDFCALSFDRQHDLKRHIETHSGEKPYLCDRGCGKSFTRKDALKRHQTSFPFCPPVRRPSMGNHTMRLCSPPTRPQSVSASPAPNTSQALHPPSNPGVKPPSSGSHSTGLSPAFVSYSAGPSSAPPYGSQYGDNDSYPTSHNAPGLTSHARYGGGRVANHDIPPMSHYAQPFFPQPVSAGDYPASPSRNYQCDTCALSFDRHHDLKRHKVTHVGERPYSCNGGCYKSFTRKDALKRHQLSKDCGGGEL</sequence>
<dbReference type="GO" id="GO:0005694">
    <property type="term" value="C:chromosome"/>
    <property type="evidence" value="ECO:0007669"/>
    <property type="project" value="UniProtKB-ARBA"/>
</dbReference>
<dbReference type="Pfam" id="PF00096">
    <property type="entry name" value="zf-C2H2"/>
    <property type="match status" value="3"/>
</dbReference>
<feature type="compositionally biased region" description="Polar residues" evidence="6">
    <location>
        <begin position="113"/>
        <end position="127"/>
    </location>
</feature>
<keyword evidence="2" id="KW-0677">Repeat</keyword>
<dbReference type="PANTHER" id="PTHR23235">
    <property type="entry name" value="KRUEPPEL-LIKE TRANSCRIPTION FACTOR"/>
    <property type="match status" value="1"/>
</dbReference>
<feature type="domain" description="C2H2-type" evidence="7">
    <location>
        <begin position="256"/>
        <end position="276"/>
    </location>
</feature>
<feature type="domain" description="C2H2-type" evidence="7">
    <location>
        <begin position="65"/>
        <end position="97"/>
    </location>
</feature>
<feature type="domain" description="C2H2-type" evidence="7">
    <location>
        <begin position="228"/>
        <end position="255"/>
    </location>
</feature>
<gene>
    <name evidence="8" type="ORF">B0H15DRAFT_874044</name>
</gene>
<dbReference type="GO" id="GO:0045893">
    <property type="term" value="P:positive regulation of DNA-templated transcription"/>
    <property type="evidence" value="ECO:0007669"/>
    <property type="project" value="UniProtKB-ARBA"/>
</dbReference>
<dbReference type="PROSITE" id="PS00028">
    <property type="entry name" value="ZINC_FINGER_C2H2_1"/>
    <property type="match status" value="2"/>
</dbReference>
<keyword evidence="3 5" id="KW-0863">Zinc-finger</keyword>
<proteinExistence type="predicted"/>
<feature type="region of interest" description="Disordered" evidence="6">
    <location>
        <begin position="87"/>
        <end position="207"/>
    </location>
</feature>
<organism evidence="8 9">
    <name type="scientific">Mycena belliarum</name>
    <dbReference type="NCBI Taxonomy" id="1033014"/>
    <lineage>
        <taxon>Eukaryota</taxon>
        <taxon>Fungi</taxon>
        <taxon>Dikarya</taxon>
        <taxon>Basidiomycota</taxon>
        <taxon>Agaricomycotina</taxon>
        <taxon>Agaricomycetes</taxon>
        <taxon>Agaricomycetidae</taxon>
        <taxon>Agaricales</taxon>
        <taxon>Marasmiineae</taxon>
        <taxon>Mycenaceae</taxon>
        <taxon>Mycena</taxon>
    </lineage>
</organism>
<dbReference type="SUPFAM" id="SSF57667">
    <property type="entry name" value="beta-beta-alpha zinc fingers"/>
    <property type="match status" value="2"/>
</dbReference>
<dbReference type="Proteomes" id="UP001222325">
    <property type="component" value="Unassembled WGS sequence"/>
</dbReference>
<dbReference type="SMART" id="SM00355">
    <property type="entry name" value="ZnF_C2H2"/>
    <property type="match status" value="4"/>
</dbReference>
<evidence type="ECO:0000256" key="2">
    <source>
        <dbReference type="ARBA" id="ARBA00022737"/>
    </source>
</evidence>
<dbReference type="InterPro" id="IPR036236">
    <property type="entry name" value="Znf_C2H2_sf"/>
</dbReference>
<dbReference type="GO" id="GO:0008270">
    <property type="term" value="F:zinc ion binding"/>
    <property type="evidence" value="ECO:0007669"/>
    <property type="project" value="UniProtKB-KW"/>
</dbReference>
<dbReference type="PROSITE" id="PS50157">
    <property type="entry name" value="ZINC_FINGER_C2H2_2"/>
    <property type="match status" value="4"/>
</dbReference>